<feature type="region of interest" description="Disordered" evidence="1">
    <location>
        <begin position="1"/>
        <end position="21"/>
    </location>
</feature>
<sequence length="43" mass="4714">MPASTDDRDPPASGRLVVPDPRYRESFLDALAEHHGEGVHSDL</sequence>
<dbReference type="Proteomes" id="UP000199651">
    <property type="component" value="Unassembled WGS sequence"/>
</dbReference>
<dbReference type="STRING" id="504798.SAMN05421871_11616"/>
<name>A0A1H0VXD7_9PSEU</name>
<proteinExistence type="predicted"/>
<keyword evidence="3" id="KW-1185">Reference proteome</keyword>
<gene>
    <name evidence="2" type="ORF">SAMN05192558_11615</name>
</gene>
<dbReference type="RefSeq" id="WP_267463851.1">
    <property type="nucleotide sequence ID" value="NZ_FNDV01000016.1"/>
</dbReference>
<evidence type="ECO:0000313" key="2">
    <source>
        <dbReference type="EMBL" id="SDP82941.1"/>
    </source>
</evidence>
<protein>
    <submittedName>
        <fullName evidence="2">Uncharacterized protein</fullName>
    </submittedName>
</protein>
<dbReference type="EMBL" id="FNJB01000016">
    <property type="protein sequence ID" value="SDP82941.1"/>
    <property type="molecule type" value="Genomic_DNA"/>
</dbReference>
<reference evidence="3" key="1">
    <citation type="submission" date="2016-10" db="EMBL/GenBank/DDBJ databases">
        <authorList>
            <person name="Varghese N."/>
            <person name="Submissions S."/>
        </authorList>
    </citation>
    <scope>NUCLEOTIDE SEQUENCE [LARGE SCALE GENOMIC DNA]</scope>
    <source>
        <strain evidence="3">IBRC-M 10655</strain>
    </source>
</reference>
<organism evidence="2 3">
    <name type="scientific">Actinokineospora alba</name>
    <dbReference type="NCBI Taxonomy" id="504798"/>
    <lineage>
        <taxon>Bacteria</taxon>
        <taxon>Bacillati</taxon>
        <taxon>Actinomycetota</taxon>
        <taxon>Actinomycetes</taxon>
        <taxon>Pseudonocardiales</taxon>
        <taxon>Pseudonocardiaceae</taxon>
        <taxon>Actinokineospora</taxon>
    </lineage>
</organism>
<accession>A0A1H0VXD7</accession>
<evidence type="ECO:0000256" key="1">
    <source>
        <dbReference type="SAM" id="MobiDB-lite"/>
    </source>
</evidence>
<evidence type="ECO:0000313" key="3">
    <source>
        <dbReference type="Proteomes" id="UP000199651"/>
    </source>
</evidence>
<feature type="compositionally biased region" description="Basic and acidic residues" evidence="1">
    <location>
        <begin position="1"/>
        <end position="10"/>
    </location>
</feature>
<dbReference type="AlphaFoldDB" id="A0A1H0VXD7"/>